<organism evidence="2">
    <name type="scientific">Sinomonas puerhi</name>
    <dbReference type="NCBI Taxonomy" id="3238584"/>
    <lineage>
        <taxon>Bacteria</taxon>
        <taxon>Bacillati</taxon>
        <taxon>Actinomycetota</taxon>
        <taxon>Actinomycetes</taxon>
        <taxon>Micrococcales</taxon>
        <taxon>Micrococcaceae</taxon>
        <taxon>Sinomonas</taxon>
    </lineage>
</organism>
<keyword evidence="2" id="KW-0808">Transferase</keyword>
<dbReference type="PANTHER" id="PTHR45947">
    <property type="entry name" value="SULFOQUINOVOSYL TRANSFERASE SQD2"/>
    <property type="match status" value="1"/>
</dbReference>
<sequence>MRVLFVTPWSVHDPAAWSGVIPKMYAALASRVTVDALETSRAGDAWADRAAARIIGSFSSRAYLVGHALATSRRRGRYVERELRNRPADVVLAVAASQDIALLKAPVPVVQITDATFAAMSGFYPQFDNLHRLSAVQGRIMSGKAQRRTAAFGVASDWARQSLIDEYGVHPDTCRVLPFGPAVDGPSPLARVTGNGTLRILVVSSDWQRKGGEHAVEAVGRLRAKGVDVSLTVVGNAPPLPPWITALGRIERDKMPAVYDSHDVLLELATANAGGVTMTDAHAFGLPVVATNSGGTASIVSHGETGLLIEPGTAMVDRAADALASFADPMVRAGHSTRAAGRHATVLNWDVWAEGVLDLCRTAAGDRHA</sequence>
<dbReference type="PANTHER" id="PTHR45947:SF3">
    <property type="entry name" value="SULFOQUINOVOSYL TRANSFERASE SQD2"/>
    <property type="match status" value="1"/>
</dbReference>
<proteinExistence type="predicted"/>
<dbReference type="AlphaFoldDB" id="A0AB39KZJ6"/>
<dbReference type="KEGG" id="spue:AB5L97_13480"/>
<keyword evidence="2" id="KW-0328">Glycosyltransferase</keyword>
<name>A0AB39KZJ6_9MICC</name>
<reference evidence="2" key="1">
    <citation type="submission" date="2024-07" db="EMBL/GenBank/DDBJ databases">
        <authorList>
            <person name="fu j."/>
        </authorList>
    </citation>
    <scope>NUCLEOTIDE SEQUENCE</scope>
    <source>
        <strain evidence="2">P10A9</strain>
    </source>
</reference>
<gene>
    <name evidence="2" type="ORF">AB5L97_13480</name>
</gene>
<dbReference type="Gene3D" id="3.40.50.2000">
    <property type="entry name" value="Glycogen Phosphorylase B"/>
    <property type="match status" value="2"/>
</dbReference>
<accession>A0AB39KZJ6</accession>
<dbReference type="EMBL" id="CP163302">
    <property type="protein sequence ID" value="XDP44281.1"/>
    <property type="molecule type" value="Genomic_DNA"/>
</dbReference>
<evidence type="ECO:0000256" key="1">
    <source>
        <dbReference type="ARBA" id="ARBA00021292"/>
    </source>
</evidence>
<dbReference type="GO" id="GO:0016758">
    <property type="term" value="F:hexosyltransferase activity"/>
    <property type="evidence" value="ECO:0007669"/>
    <property type="project" value="TreeGrafter"/>
</dbReference>
<evidence type="ECO:0000313" key="2">
    <source>
        <dbReference type="EMBL" id="XDP44281.1"/>
    </source>
</evidence>
<dbReference type="SUPFAM" id="SSF53756">
    <property type="entry name" value="UDP-Glycosyltransferase/glycogen phosphorylase"/>
    <property type="match status" value="1"/>
</dbReference>
<dbReference type="InterPro" id="IPR050194">
    <property type="entry name" value="Glycosyltransferase_grp1"/>
</dbReference>
<dbReference type="Pfam" id="PF13692">
    <property type="entry name" value="Glyco_trans_1_4"/>
    <property type="match status" value="1"/>
</dbReference>
<protein>
    <recommendedName>
        <fullName evidence="1">D-inositol 3-phosphate glycosyltransferase</fullName>
    </recommendedName>
</protein>
<dbReference type="RefSeq" id="WP_307955702.1">
    <property type="nucleotide sequence ID" value="NZ_CP163302.1"/>
</dbReference>
<dbReference type="CDD" id="cd03801">
    <property type="entry name" value="GT4_PimA-like"/>
    <property type="match status" value="1"/>
</dbReference>